<evidence type="ECO:0000256" key="4">
    <source>
        <dbReference type="ARBA" id="ARBA00023014"/>
    </source>
</evidence>
<dbReference type="PANTHER" id="PTHR10293:SF16">
    <property type="entry name" value="GLUTAREDOXIN-RELATED PROTEIN 5, MITOCHONDRIAL"/>
    <property type="match status" value="1"/>
</dbReference>
<evidence type="ECO:0000256" key="2">
    <source>
        <dbReference type="ARBA" id="ARBA00022723"/>
    </source>
</evidence>
<dbReference type="EMBL" id="VRVR01000030">
    <property type="protein sequence ID" value="KAF0852551.1"/>
    <property type="molecule type" value="Genomic_DNA"/>
</dbReference>
<protein>
    <submittedName>
        <fullName evidence="7">Mitochondrial iron-sulfur cluster biosynthesis Grx5 (Monothiol glutaredoxin-5)</fullName>
    </submittedName>
</protein>
<dbReference type="InterPro" id="IPR004480">
    <property type="entry name" value="Monothiol_GRX-rel"/>
</dbReference>
<dbReference type="InterPro" id="IPR036249">
    <property type="entry name" value="Thioredoxin-like_sf"/>
</dbReference>
<evidence type="ECO:0000256" key="1">
    <source>
        <dbReference type="ARBA" id="ARBA00022714"/>
    </source>
</evidence>
<keyword evidence="8" id="KW-1185">Reference proteome</keyword>
<dbReference type="PANTHER" id="PTHR10293">
    <property type="entry name" value="GLUTAREDOXIN FAMILY MEMBER"/>
    <property type="match status" value="1"/>
</dbReference>
<keyword evidence="4" id="KW-0411">Iron-sulfur</keyword>
<comment type="caution">
    <text evidence="7">The sequence shown here is derived from an EMBL/GenBank/DDBJ whole genome shotgun (WGS) entry which is preliminary data.</text>
</comment>
<organism evidence="7 8">
    <name type="scientific">Andalucia godoyi</name>
    <name type="common">Flagellate</name>
    <dbReference type="NCBI Taxonomy" id="505711"/>
    <lineage>
        <taxon>Eukaryota</taxon>
        <taxon>Discoba</taxon>
        <taxon>Jakobida</taxon>
        <taxon>Andalucina</taxon>
        <taxon>Andaluciidae</taxon>
        <taxon>Andalucia</taxon>
    </lineage>
</organism>
<dbReference type="GO" id="GO:0051537">
    <property type="term" value="F:2 iron, 2 sulfur cluster binding"/>
    <property type="evidence" value="ECO:0007669"/>
    <property type="project" value="UniProtKB-KW"/>
</dbReference>
<keyword evidence="3" id="KW-0408">Iron</keyword>
<dbReference type="Pfam" id="PF00462">
    <property type="entry name" value="Glutaredoxin"/>
    <property type="match status" value="1"/>
</dbReference>
<keyword evidence="1" id="KW-0001">2Fe-2S</keyword>
<evidence type="ECO:0000313" key="7">
    <source>
        <dbReference type="EMBL" id="KAF0852551.1"/>
    </source>
</evidence>
<evidence type="ECO:0000256" key="5">
    <source>
        <dbReference type="ARBA" id="ARBA00023284"/>
    </source>
</evidence>
<sequence length="149" mass="16471">MFSTRISRIVRPMFASARNFSEGGGHPDFAKRFKAPAASEKEIHDRIARDVKAADIVLYMKGTPEAPQCGFSQAVVKVLKAEGVPFKAHNVLADDALRQHLKTFTDWPTIPQIFIKGEFVGGCDILVGMYQAGDLHKTLLEKGIKKDKS</sequence>
<evidence type="ECO:0000256" key="3">
    <source>
        <dbReference type="ARBA" id="ARBA00023004"/>
    </source>
</evidence>
<dbReference type="Gene3D" id="3.40.30.10">
    <property type="entry name" value="Glutaredoxin"/>
    <property type="match status" value="1"/>
</dbReference>
<dbReference type="AlphaFoldDB" id="A0A8K0AJY3"/>
<dbReference type="InterPro" id="IPR033658">
    <property type="entry name" value="GRX_PICOT-like"/>
</dbReference>
<dbReference type="Proteomes" id="UP000799049">
    <property type="component" value="Unassembled WGS sequence"/>
</dbReference>
<gene>
    <name evidence="7" type="ORF">ANDGO_06811</name>
</gene>
<dbReference type="InterPro" id="IPR002109">
    <property type="entry name" value="Glutaredoxin"/>
</dbReference>
<dbReference type="GO" id="GO:0046872">
    <property type="term" value="F:metal ion binding"/>
    <property type="evidence" value="ECO:0007669"/>
    <property type="project" value="UniProtKB-KW"/>
</dbReference>
<evidence type="ECO:0000313" key="8">
    <source>
        <dbReference type="Proteomes" id="UP000799049"/>
    </source>
</evidence>
<dbReference type="SUPFAM" id="SSF52833">
    <property type="entry name" value="Thioredoxin-like"/>
    <property type="match status" value="1"/>
</dbReference>
<name>A0A8K0AJY3_ANDGO</name>
<reference evidence="7" key="1">
    <citation type="submission" date="2019-09" db="EMBL/GenBank/DDBJ databases">
        <title>The Mitochondrial Proteome of the Jakobid, Andalucia godoyi, a Protist With the Most Gene-Rich and Bacteria-Like Mitochondrial Genome.</title>
        <authorList>
            <person name="Gray M.W."/>
            <person name="Burger G."/>
            <person name="Derelle R."/>
            <person name="Klimes V."/>
            <person name="Leger M."/>
            <person name="Sarrasin M."/>
            <person name="Vlcek C."/>
            <person name="Roger A.J."/>
            <person name="Elias M."/>
            <person name="Lang B.F."/>
        </authorList>
    </citation>
    <scope>NUCLEOTIDE SEQUENCE</scope>
    <source>
        <strain evidence="7">And28</strain>
    </source>
</reference>
<dbReference type="FunFam" id="3.40.30.10:FF:000005">
    <property type="entry name" value="Glutaredoxin 5"/>
    <property type="match status" value="1"/>
</dbReference>
<keyword evidence="5" id="KW-0676">Redox-active center</keyword>
<dbReference type="OrthoDB" id="415696at2759"/>
<dbReference type="NCBIfam" id="TIGR00365">
    <property type="entry name" value="Grx4 family monothiol glutaredoxin"/>
    <property type="match status" value="1"/>
</dbReference>
<accession>A0A8K0AJY3</accession>
<proteinExistence type="predicted"/>
<dbReference type="PROSITE" id="PS51354">
    <property type="entry name" value="GLUTAREDOXIN_2"/>
    <property type="match status" value="1"/>
</dbReference>
<evidence type="ECO:0000259" key="6">
    <source>
        <dbReference type="Pfam" id="PF00462"/>
    </source>
</evidence>
<feature type="domain" description="Glutaredoxin" evidence="6">
    <location>
        <begin position="56"/>
        <end position="120"/>
    </location>
</feature>
<dbReference type="CDD" id="cd03028">
    <property type="entry name" value="GRX_PICOT_like"/>
    <property type="match status" value="1"/>
</dbReference>
<keyword evidence="2" id="KW-0479">Metal-binding</keyword>
<dbReference type="GO" id="GO:0005759">
    <property type="term" value="C:mitochondrial matrix"/>
    <property type="evidence" value="ECO:0007669"/>
    <property type="project" value="TreeGrafter"/>
</dbReference>